<dbReference type="GO" id="GO:0046872">
    <property type="term" value="F:metal ion binding"/>
    <property type="evidence" value="ECO:0007669"/>
    <property type="project" value="UniProtKB-KW"/>
</dbReference>
<evidence type="ECO:0000256" key="3">
    <source>
        <dbReference type="ARBA" id="ARBA00010981"/>
    </source>
</evidence>
<keyword evidence="11" id="KW-0175">Coiled coil</keyword>
<dbReference type="Gene3D" id="3.40.140.10">
    <property type="entry name" value="Cytidine Deaminase, domain 2"/>
    <property type="match status" value="1"/>
</dbReference>
<dbReference type="EMBL" id="AZHC01000002">
    <property type="protein sequence ID" value="OAA50566.1"/>
    <property type="molecule type" value="Genomic_DNA"/>
</dbReference>
<keyword evidence="7" id="KW-0378">Hydrolase</keyword>
<dbReference type="GO" id="GO:0051082">
    <property type="term" value="F:unfolded protein binding"/>
    <property type="evidence" value="ECO:0007669"/>
    <property type="project" value="InterPro"/>
</dbReference>
<dbReference type="GO" id="GO:0016272">
    <property type="term" value="C:prefoldin complex"/>
    <property type="evidence" value="ECO:0007669"/>
    <property type="project" value="InterPro"/>
</dbReference>
<comment type="similarity">
    <text evidence="2">Belongs to the prefoldin subunit beta family.</text>
</comment>
<dbReference type="OMA" id="SWGVFRL"/>
<evidence type="ECO:0000256" key="10">
    <source>
        <dbReference type="ARBA" id="ARBA00023186"/>
    </source>
</evidence>
<dbReference type="SUPFAM" id="SSF102712">
    <property type="entry name" value="JAB1/MPN domain"/>
    <property type="match status" value="1"/>
</dbReference>
<evidence type="ECO:0000313" key="15">
    <source>
        <dbReference type="Proteomes" id="UP000243498"/>
    </source>
</evidence>
<dbReference type="Pfam" id="PF08969">
    <property type="entry name" value="USP8_dimer"/>
    <property type="match status" value="1"/>
</dbReference>
<dbReference type="AlphaFoldDB" id="A0A167JPC1"/>
<gene>
    <name evidence="14" type="ORF">NOR_01016</name>
</gene>
<evidence type="ECO:0000256" key="12">
    <source>
        <dbReference type="SAM" id="MobiDB-lite"/>
    </source>
</evidence>
<feature type="region of interest" description="Disordered" evidence="12">
    <location>
        <begin position="438"/>
        <end position="462"/>
    </location>
</feature>
<keyword evidence="8" id="KW-0862">Zinc</keyword>
<dbReference type="OrthoDB" id="3640at2759"/>
<keyword evidence="10" id="KW-0143">Chaperone</keyword>
<protein>
    <submittedName>
        <fullName evidence="14">Prefoldin</fullName>
    </submittedName>
</protein>
<dbReference type="FunFam" id="1.10.287.370:FF:000003">
    <property type="entry name" value="Prefoldin subunit 6"/>
    <property type="match status" value="1"/>
</dbReference>
<dbReference type="GO" id="GO:0005768">
    <property type="term" value="C:endosome"/>
    <property type="evidence" value="ECO:0007669"/>
    <property type="project" value="TreeGrafter"/>
</dbReference>
<dbReference type="STRING" id="1081105.A0A167JPC1"/>
<dbReference type="Proteomes" id="UP000243498">
    <property type="component" value="Unassembled WGS sequence"/>
</dbReference>
<dbReference type="PANTHER" id="PTHR12947">
    <property type="entry name" value="AMSH-LIKE PROTEASE"/>
    <property type="match status" value="1"/>
</dbReference>
<feature type="coiled-coil region" evidence="11">
    <location>
        <begin position="1"/>
        <end position="35"/>
    </location>
</feature>
<evidence type="ECO:0000256" key="5">
    <source>
        <dbReference type="ARBA" id="ARBA00022723"/>
    </source>
</evidence>
<dbReference type="GO" id="GO:0016020">
    <property type="term" value="C:membrane"/>
    <property type="evidence" value="ECO:0007669"/>
    <property type="project" value="TreeGrafter"/>
</dbReference>
<feature type="compositionally biased region" description="Pro residues" evidence="12">
    <location>
        <begin position="490"/>
        <end position="505"/>
    </location>
</feature>
<evidence type="ECO:0000256" key="11">
    <source>
        <dbReference type="SAM" id="Coils"/>
    </source>
</evidence>
<dbReference type="GO" id="GO:0140492">
    <property type="term" value="F:metal-dependent deubiquitinase activity"/>
    <property type="evidence" value="ECO:0007669"/>
    <property type="project" value="InterPro"/>
</dbReference>
<dbReference type="InterPro" id="IPR037518">
    <property type="entry name" value="MPN"/>
</dbReference>
<proteinExistence type="inferred from homology"/>
<dbReference type="InterPro" id="IPR009053">
    <property type="entry name" value="Prefoldin"/>
</dbReference>
<dbReference type="InterPro" id="IPR002777">
    <property type="entry name" value="PFD_beta-like"/>
</dbReference>
<evidence type="ECO:0000256" key="7">
    <source>
        <dbReference type="ARBA" id="ARBA00022801"/>
    </source>
</evidence>
<evidence type="ECO:0000256" key="2">
    <source>
        <dbReference type="ARBA" id="ARBA00008045"/>
    </source>
</evidence>
<accession>A0A167JPC1</accession>
<reference evidence="14 15" key="1">
    <citation type="journal article" date="2016" name="Genome Biol. Evol.">
        <title>Divergent and convergent evolution of fungal pathogenicity.</title>
        <authorList>
            <person name="Shang Y."/>
            <person name="Xiao G."/>
            <person name="Zheng P."/>
            <person name="Cen K."/>
            <person name="Zhan S."/>
            <person name="Wang C."/>
        </authorList>
    </citation>
    <scope>NUCLEOTIDE SEQUENCE [LARGE SCALE GENOMIC DNA]</scope>
    <source>
        <strain evidence="14 15">RCEF 4871</strain>
    </source>
</reference>
<dbReference type="Pfam" id="PF01398">
    <property type="entry name" value="JAB"/>
    <property type="match status" value="1"/>
</dbReference>
<evidence type="ECO:0000256" key="4">
    <source>
        <dbReference type="ARBA" id="ARBA00022670"/>
    </source>
</evidence>
<dbReference type="SMART" id="SM00232">
    <property type="entry name" value="JAB_MPN"/>
    <property type="match status" value="1"/>
</dbReference>
<dbReference type="InterPro" id="IPR044098">
    <property type="entry name" value="STAMBP/STALP-like_MPN"/>
</dbReference>
<dbReference type="CDD" id="cd08066">
    <property type="entry name" value="MPN_AMSH_like"/>
    <property type="match status" value="1"/>
</dbReference>
<dbReference type="CDD" id="cd23161">
    <property type="entry name" value="Prefoldin_6"/>
    <property type="match status" value="1"/>
</dbReference>
<feature type="domain" description="MPN" evidence="13">
    <location>
        <begin position="588"/>
        <end position="719"/>
    </location>
</feature>
<keyword evidence="6" id="KW-0833">Ubl conjugation pathway</keyword>
<feature type="compositionally biased region" description="Basic and acidic residues" evidence="12">
    <location>
        <begin position="438"/>
        <end position="449"/>
    </location>
</feature>
<feature type="region of interest" description="Disordered" evidence="12">
    <location>
        <begin position="183"/>
        <end position="207"/>
    </location>
</feature>
<dbReference type="GO" id="GO:0006508">
    <property type="term" value="P:proteolysis"/>
    <property type="evidence" value="ECO:0007669"/>
    <property type="project" value="UniProtKB-KW"/>
</dbReference>
<dbReference type="SUPFAM" id="SSF46579">
    <property type="entry name" value="Prefoldin"/>
    <property type="match status" value="1"/>
</dbReference>
<evidence type="ECO:0000313" key="14">
    <source>
        <dbReference type="EMBL" id="OAA50566.1"/>
    </source>
</evidence>
<dbReference type="InterPro" id="IPR000555">
    <property type="entry name" value="JAMM/MPN+_dom"/>
</dbReference>
<keyword evidence="9" id="KW-0482">Metalloprotease</keyword>
<feature type="compositionally biased region" description="Polar residues" evidence="12">
    <location>
        <begin position="552"/>
        <end position="563"/>
    </location>
</feature>
<keyword evidence="15" id="KW-1185">Reference proteome</keyword>
<organism evidence="14 15">
    <name type="scientific">Metarhizium rileyi (strain RCEF 4871)</name>
    <name type="common">Nomuraea rileyi</name>
    <dbReference type="NCBI Taxonomy" id="1649241"/>
    <lineage>
        <taxon>Eukaryota</taxon>
        <taxon>Fungi</taxon>
        <taxon>Dikarya</taxon>
        <taxon>Ascomycota</taxon>
        <taxon>Pezizomycotina</taxon>
        <taxon>Sordariomycetes</taxon>
        <taxon>Hypocreomycetidae</taxon>
        <taxon>Hypocreales</taxon>
        <taxon>Clavicipitaceae</taxon>
        <taxon>Metarhizium</taxon>
    </lineage>
</organism>
<name>A0A167JPC1_METRR</name>
<evidence type="ECO:0000256" key="1">
    <source>
        <dbReference type="ARBA" id="ARBA00001947"/>
    </source>
</evidence>
<dbReference type="Pfam" id="PF01920">
    <property type="entry name" value="Prefoldin_2"/>
    <property type="match status" value="1"/>
</dbReference>
<keyword evidence="4" id="KW-0645">Protease</keyword>
<evidence type="ECO:0000259" key="13">
    <source>
        <dbReference type="PROSITE" id="PS50249"/>
    </source>
</evidence>
<dbReference type="Gene3D" id="1.10.287.370">
    <property type="match status" value="1"/>
</dbReference>
<dbReference type="FunFam" id="3.40.140.10:FF:000033">
    <property type="entry name" value="AMSH-like protease sst2"/>
    <property type="match status" value="1"/>
</dbReference>
<dbReference type="GO" id="GO:0061578">
    <property type="term" value="F:K63-linked deubiquitinase activity"/>
    <property type="evidence" value="ECO:0007669"/>
    <property type="project" value="InterPro"/>
</dbReference>
<dbReference type="InterPro" id="IPR015063">
    <property type="entry name" value="USP8_dimer"/>
</dbReference>
<comment type="caution">
    <text evidence="14">The sequence shown here is derived from an EMBL/GenBank/DDBJ whole genome shotgun (WGS) entry which is preliminary data.</text>
</comment>
<dbReference type="GO" id="GO:0070536">
    <property type="term" value="P:protein K63-linked deubiquitination"/>
    <property type="evidence" value="ECO:0007669"/>
    <property type="project" value="InterPro"/>
</dbReference>
<sequence length="765" mass="85665">MAELQAKLQTLSDEYQKLQQDLQDTVNSRQKLQSQQQENAGVFREFEKLGEDEIIYKLMGPVLLKQDKVEAESTVKGRLDFIAGEVTRLEEQIKESQEKLEKKKAEIIQVQTSAQAVASALLVKVHKPVGTFNGQPSIPQKPSPDESATLKLAPPRINIGKLPAHVASHSCGHGQSVTTFATFQTPSKSSKPSRMKENAYNSAPRPEAPRRTWLTTLERTKKMDAGSGMRPTRPQSVKELVAQAENFTFNTNIPFKHWTRAAETLYQEASFALSDGDYGRAYMMLYRHSVLVLKCLSTHPQFRDPESRRAFRPLSKRIDRVIADLEEIKPIINDEYIEWERMASADPETPSKDQTRLSSGYGEFAARDPSLSGNATILDASQNQELAVELAQKELTRRDTVRQANRRTRVYGDTILTSRISDGKRVDLDFQTQMEAARRATESSRKDQYEGEPLGPTAAVPRDVTPLSYAYPSISKSRPVRFDESFQQAPLPPSSPPPNLPPPSRPPKEYIYSFSKDPSSTSRHELPAVPDKVPATAPVSPSSTIYEVEGTQLPSSPKRSQNGPPLPKKERLAFKPGAYLENGDPIRSIFLPSKLRAAFLDIAAPNTKKGLEMCGILCGSPVNNALFVRCLLIPNQKCTSDTCETENESAIFDYCAGEDLMVLGWIHTHPTQTCFMSSRDLHTHAGYQVMMPESIAIVCAPRFSPSYGIFRLTHPPGLDHILDCRQSETFHQHSIDNLYRETEHPDGHVYESEKMPFNIKDLRSN</sequence>
<dbReference type="PROSITE" id="PS50249">
    <property type="entry name" value="MPN"/>
    <property type="match status" value="1"/>
</dbReference>
<evidence type="ECO:0000256" key="6">
    <source>
        <dbReference type="ARBA" id="ARBA00022786"/>
    </source>
</evidence>
<keyword evidence="5" id="KW-0479">Metal-binding</keyword>
<comment type="similarity">
    <text evidence="3">Belongs to the peptidase M67C family.</text>
</comment>
<evidence type="ECO:0000256" key="8">
    <source>
        <dbReference type="ARBA" id="ARBA00022833"/>
    </source>
</evidence>
<dbReference type="Gene3D" id="1.20.58.80">
    <property type="entry name" value="Phosphotransferase system, lactose/cellobiose-type IIA subunit"/>
    <property type="match status" value="1"/>
</dbReference>
<feature type="region of interest" description="Disordered" evidence="12">
    <location>
        <begin position="479"/>
        <end position="570"/>
    </location>
</feature>
<feature type="coiled-coil region" evidence="11">
    <location>
        <begin position="79"/>
        <end position="113"/>
    </location>
</feature>
<evidence type="ECO:0000256" key="9">
    <source>
        <dbReference type="ARBA" id="ARBA00023049"/>
    </source>
</evidence>
<dbReference type="GO" id="GO:0006457">
    <property type="term" value="P:protein folding"/>
    <property type="evidence" value="ECO:0007669"/>
    <property type="project" value="InterPro"/>
</dbReference>
<dbReference type="PANTHER" id="PTHR12947:SF13">
    <property type="entry name" value="FI19924P1"/>
    <property type="match status" value="1"/>
</dbReference>
<feature type="compositionally biased region" description="Polar residues" evidence="12">
    <location>
        <begin position="183"/>
        <end position="192"/>
    </location>
</feature>
<comment type="cofactor">
    <cofactor evidence="1">
        <name>Zn(2+)</name>
        <dbReference type="ChEBI" id="CHEBI:29105"/>
    </cofactor>
</comment>